<evidence type="ECO:0000313" key="1">
    <source>
        <dbReference type="EMBL" id="EPD32313.1"/>
    </source>
</evidence>
<dbReference type="CDD" id="cd12208">
    <property type="entry name" value="DIP1984-like"/>
    <property type="match status" value="1"/>
</dbReference>
<evidence type="ECO:0000313" key="2">
    <source>
        <dbReference type="Proteomes" id="UP000014417"/>
    </source>
</evidence>
<sequence>MLLAEALAMRADIQRRLTSLKGRLLKVARVQEGERPDEDPAKLLSESEELMRQLEELICRINATNSVTKFDETRTLTGAIAARDVALMRRRLLAETADAASTRQDVYSRSEVRYVSSVDVPKLRAQADEAAKEYRLLDTKIQQLNWLTELN</sequence>
<dbReference type="Pfam" id="PF20935">
    <property type="entry name" value="DUF6847"/>
    <property type="match status" value="1"/>
</dbReference>
<dbReference type="Gene3D" id="6.10.320.10">
    <property type="match status" value="1"/>
</dbReference>
<dbReference type="AlphaFoldDB" id="S2VXT4"/>
<comment type="caution">
    <text evidence="1">The sequence shown here is derived from an EMBL/GenBank/DDBJ whole genome shotgun (WGS) entry which is preliminary data.</text>
</comment>
<evidence type="ECO:0008006" key="3">
    <source>
        <dbReference type="Google" id="ProtNLM"/>
    </source>
</evidence>
<dbReference type="OrthoDB" id="3730241at2"/>
<dbReference type="HOGENOM" id="CLU_119822_0_0_11"/>
<gene>
    <name evidence="1" type="ORF">HMPREF9306_01882</name>
</gene>
<dbReference type="EMBL" id="AGZR01000009">
    <property type="protein sequence ID" value="EPD32313.1"/>
    <property type="molecule type" value="Genomic_DNA"/>
</dbReference>
<protein>
    <recommendedName>
        <fullName evidence="3">Septicolysin</fullName>
    </recommendedName>
</protein>
<keyword evidence="2" id="KW-1185">Reference proteome</keyword>
<proteinExistence type="predicted"/>
<organism evidence="1 2">
    <name type="scientific">Propionimicrobium lymphophilum ACS-093-V-SCH5</name>
    <dbReference type="NCBI Taxonomy" id="883161"/>
    <lineage>
        <taxon>Bacteria</taxon>
        <taxon>Bacillati</taxon>
        <taxon>Actinomycetota</taxon>
        <taxon>Actinomycetes</taxon>
        <taxon>Propionibacteriales</taxon>
        <taxon>Propionibacteriaceae</taxon>
        <taxon>Propionimicrobium</taxon>
    </lineage>
</organism>
<dbReference type="NCBIfam" id="NF038048">
    <property type="entry name" value="DIP1984_fam"/>
    <property type="match status" value="1"/>
</dbReference>
<dbReference type="RefSeq" id="WP_016456688.1">
    <property type="nucleotide sequence ID" value="NZ_KE150269.1"/>
</dbReference>
<dbReference type="Proteomes" id="UP000014417">
    <property type="component" value="Unassembled WGS sequence"/>
</dbReference>
<dbReference type="PATRIC" id="fig|883161.3.peg.1869"/>
<name>S2VXT4_9ACTN</name>
<accession>S2VXT4</accession>
<reference evidence="1 2" key="1">
    <citation type="submission" date="2013-04" db="EMBL/GenBank/DDBJ databases">
        <title>The Genome Sequence of Propionimicrobium lymphophilum ACS-093-V-SCH5.</title>
        <authorList>
            <consortium name="The Broad Institute Genomics Platform"/>
            <person name="Earl A."/>
            <person name="Ward D."/>
            <person name="Feldgarden M."/>
            <person name="Gevers D."/>
            <person name="Saerens B."/>
            <person name="Vaneechoutte M."/>
            <person name="Walker B."/>
            <person name="Young S."/>
            <person name="Zeng Q."/>
            <person name="Gargeya S."/>
            <person name="Fitzgerald M."/>
            <person name="Haas B."/>
            <person name="Abouelleil A."/>
            <person name="Allen A.W."/>
            <person name="Alvarado L."/>
            <person name="Arachchi H.M."/>
            <person name="Berlin A.M."/>
            <person name="Chapman S.B."/>
            <person name="Gainer-Dewar J."/>
            <person name="Goldberg J."/>
            <person name="Griggs A."/>
            <person name="Gujja S."/>
            <person name="Hansen M."/>
            <person name="Howarth C."/>
            <person name="Imamovic A."/>
            <person name="Ireland A."/>
            <person name="Larimer J."/>
            <person name="McCowan C."/>
            <person name="Murphy C."/>
            <person name="Pearson M."/>
            <person name="Poon T.W."/>
            <person name="Priest M."/>
            <person name="Roberts A."/>
            <person name="Saif S."/>
            <person name="Shea T."/>
            <person name="Sisk P."/>
            <person name="Sykes S."/>
            <person name="Wortman J."/>
            <person name="Nusbaum C."/>
            <person name="Birren B."/>
        </authorList>
    </citation>
    <scope>NUCLEOTIDE SEQUENCE [LARGE SCALE GENOMIC DNA]</scope>
    <source>
        <strain evidence="1 2">ACS-093-V-SCH5</strain>
    </source>
</reference>
<dbReference type="InterPro" id="IPR047741">
    <property type="entry name" value="DIP1984-like"/>
</dbReference>